<evidence type="ECO:0000256" key="3">
    <source>
        <dbReference type="RuleBase" id="RU362119"/>
    </source>
</evidence>
<keyword evidence="3" id="KW-0547">Nucleotide-binding</keyword>
<reference evidence="6" key="2">
    <citation type="submission" date="2021-04" db="EMBL/GenBank/DDBJ databases">
        <authorList>
            <person name="Gilroy R."/>
        </authorList>
    </citation>
    <scope>NUCLEOTIDE SEQUENCE</scope>
    <source>
        <strain evidence="6">5032</strain>
    </source>
</reference>
<keyword evidence="2" id="KW-0732">Signal</keyword>
<dbReference type="Proteomes" id="UP000823821">
    <property type="component" value="Unassembled WGS sequence"/>
</dbReference>
<gene>
    <name evidence="6" type="ORF">H9784_07885</name>
</gene>
<dbReference type="GO" id="GO:0016788">
    <property type="term" value="F:hydrolase activity, acting on ester bonds"/>
    <property type="evidence" value="ECO:0007669"/>
    <property type="project" value="InterPro"/>
</dbReference>
<feature type="domain" description="5'-Nucleotidase C-terminal" evidence="5">
    <location>
        <begin position="309"/>
        <end position="458"/>
    </location>
</feature>
<dbReference type="EMBL" id="DWZD01000044">
    <property type="protein sequence ID" value="HJA79467.1"/>
    <property type="molecule type" value="Genomic_DNA"/>
</dbReference>
<organism evidence="6 7">
    <name type="scientific">Candidatus Desulfovibrio intestinavium</name>
    <dbReference type="NCBI Taxonomy" id="2838534"/>
    <lineage>
        <taxon>Bacteria</taxon>
        <taxon>Pseudomonadati</taxon>
        <taxon>Thermodesulfobacteriota</taxon>
        <taxon>Desulfovibrionia</taxon>
        <taxon>Desulfovibrionales</taxon>
        <taxon>Desulfovibrionaceae</taxon>
        <taxon>Desulfovibrio</taxon>
    </lineage>
</organism>
<dbReference type="Gene3D" id="3.60.21.10">
    <property type="match status" value="1"/>
</dbReference>
<dbReference type="InterPro" id="IPR029052">
    <property type="entry name" value="Metallo-depent_PP-like"/>
</dbReference>
<dbReference type="Pfam" id="PF00149">
    <property type="entry name" value="Metallophos"/>
    <property type="match status" value="1"/>
</dbReference>
<dbReference type="GO" id="GO:0009166">
    <property type="term" value="P:nucleotide catabolic process"/>
    <property type="evidence" value="ECO:0007669"/>
    <property type="project" value="InterPro"/>
</dbReference>
<evidence type="ECO:0000256" key="1">
    <source>
        <dbReference type="ARBA" id="ARBA00006654"/>
    </source>
</evidence>
<dbReference type="InterPro" id="IPR036907">
    <property type="entry name" value="5'-Nucleotdase_C_sf"/>
</dbReference>
<evidence type="ECO:0000259" key="4">
    <source>
        <dbReference type="Pfam" id="PF00149"/>
    </source>
</evidence>
<dbReference type="InterPro" id="IPR006179">
    <property type="entry name" value="5_nucleotidase/apyrase"/>
</dbReference>
<accession>A0A9D2KQ67</accession>
<dbReference type="AlphaFoldDB" id="A0A9D2KQ67"/>
<dbReference type="InterPro" id="IPR008334">
    <property type="entry name" value="5'-Nucleotdase_C"/>
</dbReference>
<dbReference type="GO" id="GO:0046872">
    <property type="term" value="F:metal ion binding"/>
    <property type="evidence" value="ECO:0007669"/>
    <property type="project" value="InterPro"/>
</dbReference>
<protein>
    <submittedName>
        <fullName evidence="6">Bifunctional metallophosphatase/5'-nucleotidase</fullName>
    </submittedName>
</protein>
<dbReference type="InterPro" id="IPR004843">
    <property type="entry name" value="Calcineurin-like_PHP"/>
</dbReference>
<comment type="caution">
    <text evidence="6">The sequence shown here is derived from an EMBL/GenBank/DDBJ whole genome shotgun (WGS) entry which is preliminary data.</text>
</comment>
<dbReference type="Gene3D" id="3.90.780.10">
    <property type="entry name" value="5'-Nucleotidase, C-terminal domain"/>
    <property type="match status" value="1"/>
</dbReference>
<evidence type="ECO:0000256" key="2">
    <source>
        <dbReference type="ARBA" id="ARBA00022729"/>
    </source>
</evidence>
<reference evidence="6" key="1">
    <citation type="journal article" date="2021" name="PeerJ">
        <title>Extensive microbial diversity within the chicken gut microbiome revealed by metagenomics and culture.</title>
        <authorList>
            <person name="Gilroy R."/>
            <person name="Ravi A."/>
            <person name="Getino M."/>
            <person name="Pursley I."/>
            <person name="Horton D.L."/>
            <person name="Alikhan N.F."/>
            <person name="Baker D."/>
            <person name="Gharbi K."/>
            <person name="Hall N."/>
            <person name="Watson M."/>
            <person name="Adriaenssens E.M."/>
            <person name="Foster-Nyarko E."/>
            <person name="Jarju S."/>
            <person name="Secka A."/>
            <person name="Antonio M."/>
            <person name="Oren A."/>
            <person name="Chaudhuri R.R."/>
            <person name="La Ragione R."/>
            <person name="Hildebrand F."/>
            <person name="Pallen M.J."/>
        </authorList>
    </citation>
    <scope>NUCLEOTIDE SEQUENCE</scope>
    <source>
        <strain evidence="6">5032</strain>
    </source>
</reference>
<dbReference type="PANTHER" id="PTHR11575">
    <property type="entry name" value="5'-NUCLEOTIDASE-RELATED"/>
    <property type="match status" value="1"/>
</dbReference>
<proteinExistence type="inferred from homology"/>
<comment type="similarity">
    <text evidence="1 3">Belongs to the 5'-nucleotidase family.</text>
</comment>
<dbReference type="SUPFAM" id="SSF55816">
    <property type="entry name" value="5'-nucleotidase (syn. UDP-sugar hydrolase), C-terminal domain"/>
    <property type="match status" value="1"/>
</dbReference>
<dbReference type="PRINTS" id="PR01607">
    <property type="entry name" value="APYRASEFAMLY"/>
</dbReference>
<dbReference type="SUPFAM" id="SSF56300">
    <property type="entry name" value="Metallo-dependent phosphatases"/>
    <property type="match status" value="1"/>
</dbReference>
<sequence>MNDTHAHVAGIDEDGNASFSEAGSRGGYGRIAAAIRQARAAGDNVLALDAGDQFQGTLYYSVHKWPLLAALNRHLPYDAMTLGNHEFDEGCRELARFLAETPFPVVAANLAPEKGCPLLESRIVPSVVREIRGRRVGIVGLANPEVSLAAACPQTRFLDAAALRTAVKELERQGVRHIVALTHLGLPADRRLARSVDGVDVIVGGHSHSYLGPGAAEGPYPIVERSPSGQPVLVVTAKRATQYLGELRVTFDEAGIPLVWEGGPRELAPGDARSPAISALADAYTASLAAFRKDVVGSRQPGSLPDGMDACRAGECLGGMMTTDAMLAYARPYGAVIALCNGGAMRAALPEGRITRGDLLTMHPFGNMMVLREYSGGQIRAALEHGVSGEGGMGPRLLQVAGLRYAVDARRPAGERIVRVALADGHGRAAPLDPGMRYGVILPEYLARGGDGYAMLKDGKALPSPEPIDVDLVEGYLRAHDPLPLPATGRIARLDQEQ</sequence>
<dbReference type="Pfam" id="PF02872">
    <property type="entry name" value="5_nucleotid_C"/>
    <property type="match status" value="1"/>
</dbReference>
<dbReference type="PROSITE" id="PS00786">
    <property type="entry name" value="5_NUCLEOTIDASE_2"/>
    <property type="match status" value="1"/>
</dbReference>
<dbReference type="PANTHER" id="PTHR11575:SF24">
    <property type="entry name" value="5'-NUCLEOTIDASE"/>
    <property type="match status" value="1"/>
</dbReference>
<evidence type="ECO:0000313" key="7">
    <source>
        <dbReference type="Proteomes" id="UP000823821"/>
    </source>
</evidence>
<feature type="domain" description="Calcineurin-like phosphoesterase" evidence="4">
    <location>
        <begin position="2"/>
        <end position="210"/>
    </location>
</feature>
<evidence type="ECO:0000259" key="5">
    <source>
        <dbReference type="Pfam" id="PF02872"/>
    </source>
</evidence>
<evidence type="ECO:0000313" key="6">
    <source>
        <dbReference type="EMBL" id="HJA79467.1"/>
    </source>
</evidence>
<dbReference type="GO" id="GO:0000166">
    <property type="term" value="F:nucleotide binding"/>
    <property type="evidence" value="ECO:0007669"/>
    <property type="project" value="UniProtKB-KW"/>
</dbReference>
<name>A0A9D2KQ67_9BACT</name>
<keyword evidence="3" id="KW-0378">Hydrolase</keyword>
<dbReference type="InterPro" id="IPR006146">
    <property type="entry name" value="5'-Nucleotdase_CS"/>
</dbReference>